<reference evidence="2" key="1">
    <citation type="journal article" date="2023" name="Mol. Phylogenet. Evol.">
        <title>Genome-scale phylogeny and comparative genomics of the fungal order Sordariales.</title>
        <authorList>
            <person name="Hensen N."/>
            <person name="Bonometti L."/>
            <person name="Westerberg I."/>
            <person name="Brannstrom I.O."/>
            <person name="Guillou S."/>
            <person name="Cros-Aarteil S."/>
            <person name="Calhoun S."/>
            <person name="Haridas S."/>
            <person name="Kuo A."/>
            <person name="Mondo S."/>
            <person name="Pangilinan J."/>
            <person name="Riley R."/>
            <person name="LaButti K."/>
            <person name="Andreopoulos B."/>
            <person name="Lipzen A."/>
            <person name="Chen C."/>
            <person name="Yan M."/>
            <person name="Daum C."/>
            <person name="Ng V."/>
            <person name="Clum A."/>
            <person name="Steindorff A."/>
            <person name="Ohm R.A."/>
            <person name="Martin F."/>
            <person name="Silar P."/>
            <person name="Natvig D.O."/>
            <person name="Lalanne C."/>
            <person name="Gautier V."/>
            <person name="Ament-Velasquez S.L."/>
            <person name="Kruys A."/>
            <person name="Hutchinson M.I."/>
            <person name="Powell A.J."/>
            <person name="Barry K."/>
            <person name="Miller A.N."/>
            <person name="Grigoriev I.V."/>
            <person name="Debuchy R."/>
            <person name="Gladieux P."/>
            <person name="Hiltunen Thoren M."/>
            <person name="Johannesson H."/>
        </authorList>
    </citation>
    <scope>NUCLEOTIDE SEQUENCE</scope>
    <source>
        <strain evidence="2">CBS 508.74</strain>
    </source>
</reference>
<dbReference type="RefSeq" id="XP_064666237.1">
    <property type="nucleotide sequence ID" value="XM_064809578.1"/>
</dbReference>
<evidence type="ECO:0000259" key="1">
    <source>
        <dbReference type="Pfam" id="PF12770"/>
    </source>
</evidence>
<keyword evidence="3" id="KW-1185">Reference proteome</keyword>
<comment type="caution">
    <text evidence="2">The sequence shown here is derived from an EMBL/GenBank/DDBJ whole genome shotgun (WGS) entry which is preliminary data.</text>
</comment>
<dbReference type="Pfam" id="PF12770">
    <property type="entry name" value="CHAT"/>
    <property type="match status" value="1"/>
</dbReference>
<dbReference type="InterPro" id="IPR024983">
    <property type="entry name" value="CHAT_dom"/>
</dbReference>
<reference evidence="2" key="2">
    <citation type="submission" date="2023-05" db="EMBL/GenBank/DDBJ databases">
        <authorList>
            <consortium name="Lawrence Berkeley National Laboratory"/>
            <person name="Steindorff A."/>
            <person name="Hensen N."/>
            <person name="Bonometti L."/>
            <person name="Westerberg I."/>
            <person name="Brannstrom I.O."/>
            <person name="Guillou S."/>
            <person name="Cros-Aarteil S."/>
            <person name="Calhoun S."/>
            <person name="Haridas S."/>
            <person name="Kuo A."/>
            <person name="Mondo S."/>
            <person name="Pangilinan J."/>
            <person name="Riley R."/>
            <person name="Labutti K."/>
            <person name="Andreopoulos B."/>
            <person name="Lipzen A."/>
            <person name="Chen C."/>
            <person name="Yanf M."/>
            <person name="Daum C."/>
            <person name="Ng V."/>
            <person name="Clum A."/>
            <person name="Ohm R."/>
            <person name="Martin F."/>
            <person name="Silar P."/>
            <person name="Natvig D."/>
            <person name="Lalanne C."/>
            <person name="Gautier V."/>
            <person name="Ament-Velasquez S.L."/>
            <person name="Kruys A."/>
            <person name="Hutchinson M.I."/>
            <person name="Powell A.J."/>
            <person name="Barry K."/>
            <person name="Miller A.N."/>
            <person name="Grigoriev I.V."/>
            <person name="Debuchy R."/>
            <person name="Gladieux P."/>
            <person name="Thoren M.H."/>
            <person name="Johannesson H."/>
        </authorList>
    </citation>
    <scope>NUCLEOTIDE SEQUENCE</scope>
    <source>
        <strain evidence="2">CBS 508.74</strain>
    </source>
</reference>
<feature type="domain" description="CHAT" evidence="1">
    <location>
        <begin position="61"/>
        <end position="260"/>
    </location>
</feature>
<dbReference type="GeneID" id="89933702"/>
<dbReference type="Proteomes" id="UP001302812">
    <property type="component" value="Unassembled WGS sequence"/>
</dbReference>
<evidence type="ECO:0000313" key="3">
    <source>
        <dbReference type="Proteomes" id="UP001302812"/>
    </source>
</evidence>
<proteinExistence type="predicted"/>
<name>A0AAN6QKK2_9PEZI</name>
<evidence type="ECO:0000313" key="2">
    <source>
        <dbReference type="EMBL" id="KAK4108667.1"/>
    </source>
</evidence>
<dbReference type="AlphaFoldDB" id="A0AAN6QKK2"/>
<accession>A0AAN6QKK2</accession>
<dbReference type="EMBL" id="MU853361">
    <property type="protein sequence ID" value="KAK4108667.1"/>
    <property type="molecule type" value="Genomic_DNA"/>
</dbReference>
<organism evidence="2 3">
    <name type="scientific">Canariomyces notabilis</name>
    <dbReference type="NCBI Taxonomy" id="2074819"/>
    <lineage>
        <taxon>Eukaryota</taxon>
        <taxon>Fungi</taxon>
        <taxon>Dikarya</taxon>
        <taxon>Ascomycota</taxon>
        <taxon>Pezizomycotina</taxon>
        <taxon>Sordariomycetes</taxon>
        <taxon>Sordariomycetidae</taxon>
        <taxon>Sordariales</taxon>
        <taxon>Chaetomiaceae</taxon>
        <taxon>Canariomyces</taxon>
    </lineage>
</organism>
<gene>
    <name evidence="2" type="ORF">N656DRAFT_413449</name>
</gene>
<protein>
    <recommendedName>
        <fullName evidence="1">CHAT domain-containing protein</fullName>
    </recommendedName>
</protein>
<sequence>MTIEEEGETFRYKAALVERTALVCELGVSLSVEAGQVGDAWDWVQRRKARAFFDLLSKSAVFGNPSCDRSASETWLRSLAQRLGVGPYIGKDVTKKSFLAATKKPGLAIYHGHARLDASHPLQPALVLNPDDVAEFSNRYLTARQILNTRLQVALFVMITCESAKQELRAGEEPSGLLPMLMLAGVTSAIGTLWKCSDIVGKEFLEELFADLPALLSTKGASSVSGGVLFDVAKAVQKVTLAVRRKNPAPYFWAPFVLYGGWECRIEDR</sequence>